<reference evidence="2 3" key="1">
    <citation type="submission" date="2022-11" db="EMBL/GenBank/DDBJ databases">
        <title>Whole genome sequence of Eschrichtius robustus ER-17-0199.</title>
        <authorList>
            <person name="Bruniche-Olsen A."/>
            <person name="Black A.N."/>
            <person name="Fields C.J."/>
            <person name="Walden K."/>
            <person name="Dewoody J.A."/>
        </authorList>
    </citation>
    <scope>NUCLEOTIDE SEQUENCE [LARGE SCALE GENOMIC DNA]</scope>
    <source>
        <strain evidence="2">ER-17-0199</strain>
        <tissue evidence="2">Blubber</tissue>
    </source>
</reference>
<evidence type="ECO:0000313" key="3">
    <source>
        <dbReference type="Proteomes" id="UP001159641"/>
    </source>
</evidence>
<name>A0AB34GFW2_ESCRO</name>
<proteinExistence type="predicted"/>
<feature type="region of interest" description="Disordered" evidence="1">
    <location>
        <begin position="22"/>
        <end position="49"/>
    </location>
</feature>
<gene>
    <name evidence="2" type="ORF">J1605_012983</name>
</gene>
<feature type="compositionally biased region" description="Basic and acidic residues" evidence="1">
    <location>
        <begin position="331"/>
        <end position="343"/>
    </location>
</feature>
<feature type="compositionally biased region" description="Polar residues" evidence="1">
    <location>
        <begin position="344"/>
        <end position="353"/>
    </location>
</feature>
<evidence type="ECO:0000256" key="1">
    <source>
        <dbReference type="SAM" id="MobiDB-lite"/>
    </source>
</evidence>
<comment type="caution">
    <text evidence="2">The sequence shown here is derived from an EMBL/GenBank/DDBJ whole genome shotgun (WGS) entry which is preliminary data.</text>
</comment>
<evidence type="ECO:0000313" key="2">
    <source>
        <dbReference type="EMBL" id="KAJ8779132.1"/>
    </source>
</evidence>
<organism evidence="2 3">
    <name type="scientific">Eschrichtius robustus</name>
    <name type="common">California gray whale</name>
    <name type="synonym">Eschrichtius gibbosus</name>
    <dbReference type="NCBI Taxonomy" id="9764"/>
    <lineage>
        <taxon>Eukaryota</taxon>
        <taxon>Metazoa</taxon>
        <taxon>Chordata</taxon>
        <taxon>Craniata</taxon>
        <taxon>Vertebrata</taxon>
        <taxon>Euteleostomi</taxon>
        <taxon>Mammalia</taxon>
        <taxon>Eutheria</taxon>
        <taxon>Laurasiatheria</taxon>
        <taxon>Artiodactyla</taxon>
        <taxon>Whippomorpha</taxon>
        <taxon>Cetacea</taxon>
        <taxon>Mysticeti</taxon>
        <taxon>Eschrichtiidae</taxon>
        <taxon>Eschrichtius</taxon>
    </lineage>
</organism>
<keyword evidence="3" id="KW-1185">Reference proteome</keyword>
<feature type="region of interest" description="Disordered" evidence="1">
    <location>
        <begin position="173"/>
        <end position="218"/>
    </location>
</feature>
<dbReference type="AlphaFoldDB" id="A0AB34GFW2"/>
<protein>
    <submittedName>
        <fullName evidence="2">Uncharacterized protein</fullName>
    </submittedName>
</protein>
<sequence>MGLGLSAVWKSPSWKARFTVTSDRGTEGSLPGSFTPSSDQVEQRLEVSRSCPREPFRAAAFSPRPMPVQQQAHCSTRLRPWRAFGAGDAPGRRDPEALCVFGLHVSLLASASEASPAVTEDATPGLEGREGRWWAVSRKPGRPLTTLTRVRGRGAGLCLATDSWDWGSARAIPNFRDRQRGGPGARGSDPPTHGSARPGLSDRVSGAETQVARPAPPAAVAVRGRHVLGVRRTEAAAGTDTWTWAALPGGSAGRERPQTPCARAAGSGLGGGWGGHAGICSSWLSLAIVVCQRCDANKVPAGVSVVGEEEPGQVTPFHCRVQKALGQGSAHQHDSHSGQEREASPQSSPQATRGSELPPVLQWTPGLSTSSSESPGACPAACGTRLSELVTGRPQKPEGSLGTGPGEGGSPKAQITAWGLLARCPGGRQACGHARLGSALRPASAPLLSPHPAPCRGEAPLNQVAGGSAASWAEGRDL</sequence>
<dbReference type="Proteomes" id="UP001159641">
    <property type="component" value="Unassembled WGS sequence"/>
</dbReference>
<feature type="region of interest" description="Disordered" evidence="1">
    <location>
        <begin position="459"/>
        <end position="478"/>
    </location>
</feature>
<accession>A0AB34GFW2</accession>
<feature type="compositionally biased region" description="Polar residues" evidence="1">
    <location>
        <begin position="365"/>
        <end position="374"/>
    </location>
</feature>
<feature type="region of interest" description="Disordered" evidence="1">
    <location>
        <begin position="325"/>
        <end position="413"/>
    </location>
</feature>
<dbReference type="EMBL" id="JAIQCJ010002232">
    <property type="protein sequence ID" value="KAJ8779132.1"/>
    <property type="molecule type" value="Genomic_DNA"/>
</dbReference>